<evidence type="ECO:0000313" key="3">
    <source>
        <dbReference type="Proteomes" id="UP000659496"/>
    </source>
</evidence>
<comment type="caution">
    <text evidence="2">The sequence shown here is derived from an EMBL/GenBank/DDBJ whole genome shotgun (WGS) entry which is preliminary data.</text>
</comment>
<dbReference type="EMBL" id="JACSQY010000001">
    <property type="protein sequence ID" value="MBD7906986.1"/>
    <property type="molecule type" value="Genomic_DNA"/>
</dbReference>
<sequence>MAVNITYAFCDNELVHIDGRISKNKNYYCPSCGETLTPKKGPINAHHFSHQSGSSCTASEETMLHLISKYALVSREKITLNFPISLLQTNHSLLRKMVTQINLDYFPIDLYEILDFYSFYHPIGNVEQTIESFIADVLFLELEDGKELVIEVFVTHAMEEDKKNRFNQLGIPFIEVKPVMNNGDIAFFVTETNVTKFFDKREMDLENEMFSYVYHEHRAELLQKFTEDLVAADKIVLAKNEALRQLNNDLDSINLRKYINGKLQTKMSTIPATTTGNPKRVESVSSANPLSYRGKSLTCNYKYVNSEKGILYSLITRFMAENIGIEAFINTDENNKEYISGFNFRIPRTTITGDVMKDILKKMIQEMESIPTPETEVHNKLFY</sequence>
<accession>A0ABR8PFP7</accession>
<dbReference type="InterPro" id="IPR057253">
    <property type="entry name" value="CoiA-like_N"/>
</dbReference>
<evidence type="ECO:0000313" key="2">
    <source>
        <dbReference type="EMBL" id="MBD7906986.1"/>
    </source>
</evidence>
<feature type="domain" description="Competence protein CoiA-like N-terminal" evidence="1">
    <location>
        <begin position="21"/>
        <end position="59"/>
    </location>
</feature>
<name>A0ABR8PFP7_9BACL</name>
<protein>
    <recommendedName>
        <fullName evidence="1">Competence protein CoiA-like N-terminal domain-containing protein</fullName>
    </recommendedName>
</protein>
<evidence type="ECO:0000259" key="1">
    <source>
        <dbReference type="Pfam" id="PF25164"/>
    </source>
</evidence>
<proteinExistence type="predicted"/>
<organism evidence="2 3">
    <name type="scientific">Sporosarcina gallistercoris</name>
    <dbReference type="NCBI Taxonomy" id="2762245"/>
    <lineage>
        <taxon>Bacteria</taxon>
        <taxon>Bacillati</taxon>
        <taxon>Bacillota</taxon>
        <taxon>Bacilli</taxon>
        <taxon>Bacillales</taxon>
        <taxon>Caryophanaceae</taxon>
        <taxon>Sporosarcina</taxon>
    </lineage>
</organism>
<dbReference type="RefSeq" id="WP_191688126.1">
    <property type="nucleotide sequence ID" value="NZ_JACSQY010000001.1"/>
</dbReference>
<gene>
    <name evidence="2" type="ORF">H9659_01400</name>
</gene>
<reference evidence="2 3" key="1">
    <citation type="submission" date="2020-08" db="EMBL/GenBank/DDBJ databases">
        <title>A Genomic Blueprint of the Chicken Gut Microbiome.</title>
        <authorList>
            <person name="Gilroy R."/>
            <person name="Ravi A."/>
            <person name="Getino M."/>
            <person name="Pursley I."/>
            <person name="Horton D.L."/>
            <person name="Alikhan N.-F."/>
            <person name="Baker D."/>
            <person name="Gharbi K."/>
            <person name="Hall N."/>
            <person name="Watson M."/>
            <person name="Adriaenssens E.M."/>
            <person name="Foster-Nyarko E."/>
            <person name="Jarju S."/>
            <person name="Secka A."/>
            <person name="Antonio M."/>
            <person name="Oren A."/>
            <person name="Chaudhuri R."/>
            <person name="La Ragione R.M."/>
            <person name="Hildebrand F."/>
            <person name="Pallen M.J."/>
        </authorList>
    </citation>
    <scope>NUCLEOTIDE SEQUENCE [LARGE SCALE GENOMIC DNA]</scope>
    <source>
        <strain evidence="2 3">Sa3CUA8</strain>
    </source>
</reference>
<dbReference type="Pfam" id="PF25164">
    <property type="entry name" value="CoiA_N"/>
    <property type="match status" value="1"/>
</dbReference>
<keyword evidence="3" id="KW-1185">Reference proteome</keyword>
<dbReference type="Proteomes" id="UP000659496">
    <property type="component" value="Unassembled WGS sequence"/>
</dbReference>